<name>A0A8C1LD60_CYPCA</name>
<dbReference type="SUPFAM" id="SSF53649">
    <property type="entry name" value="Alkaline phosphatase-like"/>
    <property type="match status" value="1"/>
</dbReference>
<reference evidence="2" key="1">
    <citation type="submission" date="2025-08" db="UniProtKB">
        <authorList>
            <consortium name="Ensembl"/>
        </authorList>
    </citation>
    <scope>IDENTIFICATION</scope>
</reference>
<reference evidence="2" key="2">
    <citation type="submission" date="2025-09" db="UniProtKB">
        <authorList>
            <consortium name="Ensembl"/>
        </authorList>
    </citation>
    <scope>IDENTIFICATION</scope>
</reference>
<organism evidence="2 3">
    <name type="scientific">Cyprinus carpio</name>
    <name type="common">Common carp</name>
    <dbReference type="NCBI Taxonomy" id="7962"/>
    <lineage>
        <taxon>Eukaryota</taxon>
        <taxon>Metazoa</taxon>
        <taxon>Chordata</taxon>
        <taxon>Craniata</taxon>
        <taxon>Vertebrata</taxon>
        <taxon>Euteleostomi</taxon>
        <taxon>Actinopterygii</taxon>
        <taxon>Neopterygii</taxon>
        <taxon>Teleostei</taxon>
        <taxon>Ostariophysi</taxon>
        <taxon>Cypriniformes</taxon>
        <taxon>Cyprinidae</taxon>
        <taxon>Cyprininae</taxon>
        <taxon>Cyprinus</taxon>
    </lineage>
</organism>
<dbReference type="Ensembl" id="ENSCCRT00010066143.1">
    <property type="protein sequence ID" value="ENSCCRP00010060315.1"/>
    <property type="gene ID" value="ENSCCRG00010025578.1"/>
</dbReference>
<evidence type="ECO:0000256" key="1">
    <source>
        <dbReference type="SAM" id="SignalP"/>
    </source>
</evidence>
<evidence type="ECO:0000313" key="2">
    <source>
        <dbReference type="Ensembl" id="ENSCCRP00010060315.1"/>
    </source>
</evidence>
<evidence type="ECO:0000313" key="3">
    <source>
        <dbReference type="Proteomes" id="UP000694427"/>
    </source>
</evidence>
<protein>
    <submittedName>
        <fullName evidence="2">Uncharacterized protein</fullName>
    </submittedName>
</protein>
<dbReference type="AlphaFoldDB" id="A0A8C1LD60"/>
<keyword evidence="3" id="KW-1185">Reference proteome</keyword>
<sequence>MCHRITLSVCVYAFGLWRVLFQHAAGRLSADKLLLISFDGFRGDYDRDVDMLHLDVMVKDGVKATYVMYHVYLRSSLSPARHTSPS</sequence>
<dbReference type="InterPro" id="IPR017850">
    <property type="entry name" value="Alkaline_phosphatase_core_sf"/>
</dbReference>
<keyword evidence="1" id="KW-0732">Signal</keyword>
<feature type="signal peptide" evidence="1">
    <location>
        <begin position="1"/>
        <end position="21"/>
    </location>
</feature>
<proteinExistence type="predicted"/>
<dbReference type="Proteomes" id="UP000694427">
    <property type="component" value="Unplaced"/>
</dbReference>
<dbReference type="Gene3D" id="3.40.720.10">
    <property type="entry name" value="Alkaline Phosphatase, subunit A"/>
    <property type="match status" value="1"/>
</dbReference>
<accession>A0A8C1LD60</accession>
<feature type="chain" id="PRO_5034752260" evidence="1">
    <location>
        <begin position="22"/>
        <end position="86"/>
    </location>
</feature>